<evidence type="ECO:0000259" key="10">
    <source>
        <dbReference type="PROSITE" id="PS50952"/>
    </source>
</evidence>
<accession>A0A8J4XUH8</accession>
<keyword evidence="6" id="KW-0804">Transcription</keyword>
<evidence type="ECO:0000256" key="7">
    <source>
        <dbReference type="ARBA" id="ARBA00023242"/>
    </source>
</evidence>
<keyword evidence="12" id="KW-1185">Reference proteome</keyword>
<evidence type="ECO:0000256" key="2">
    <source>
        <dbReference type="ARBA" id="ARBA00013184"/>
    </source>
</evidence>
<evidence type="ECO:0000313" key="11">
    <source>
        <dbReference type="EMBL" id="KAG0712004.1"/>
    </source>
</evidence>
<dbReference type="Gene3D" id="1.10.246.20">
    <property type="entry name" value="Coactivator CBP, KIX domain"/>
    <property type="match status" value="1"/>
</dbReference>
<dbReference type="GO" id="GO:0031490">
    <property type="term" value="F:chromatin DNA binding"/>
    <property type="evidence" value="ECO:0007669"/>
    <property type="project" value="TreeGrafter"/>
</dbReference>
<evidence type="ECO:0000256" key="8">
    <source>
        <dbReference type="ARBA" id="ARBA00048017"/>
    </source>
</evidence>
<gene>
    <name evidence="11" type="primary">Ep300</name>
    <name evidence="11" type="ORF">GWK47_019389</name>
</gene>
<evidence type="ECO:0000256" key="6">
    <source>
        <dbReference type="ARBA" id="ARBA00023163"/>
    </source>
</evidence>
<keyword evidence="3" id="KW-0808">Transferase</keyword>
<comment type="caution">
    <text evidence="11">The sequence shown here is derived from an EMBL/GenBank/DDBJ whole genome shotgun (WGS) entry which is preliminary data.</text>
</comment>
<organism evidence="11 12">
    <name type="scientific">Chionoecetes opilio</name>
    <name type="common">Atlantic snow crab</name>
    <name type="synonym">Cancer opilio</name>
    <dbReference type="NCBI Taxonomy" id="41210"/>
    <lineage>
        <taxon>Eukaryota</taxon>
        <taxon>Metazoa</taxon>
        <taxon>Ecdysozoa</taxon>
        <taxon>Arthropoda</taxon>
        <taxon>Crustacea</taxon>
        <taxon>Multicrustacea</taxon>
        <taxon>Malacostraca</taxon>
        <taxon>Eumalacostraca</taxon>
        <taxon>Eucarida</taxon>
        <taxon>Decapoda</taxon>
        <taxon>Pleocyemata</taxon>
        <taxon>Brachyura</taxon>
        <taxon>Eubrachyura</taxon>
        <taxon>Majoidea</taxon>
        <taxon>Majidae</taxon>
        <taxon>Chionoecetes</taxon>
    </lineage>
</organism>
<dbReference type="GO" id="GO:0003713">
    <property type="term" value="F:transcription coactivator activity"/>
    <property type="evidence" value="ECO:0007669"/>
    <property type="project" value="TreeGrafter"/>
</dbReference>
<dbReference type="GO" id="GO:0000123">
    <property type="term" value="C:histone acetyltransferase complex"/>
    <property type="evidence" value="ECO:0007669"/>
    <property type="project" value="TreeGrafter"/>
</dbReference>
<feature type="domain" description="KIX" evidence="10">
    <location>
        <begin position="143"/>
        <end position="216"/>
    </location>
</feature>
<reference evidence="11" key="1">
    <citation type="submission" date="2020-07" db="EMBL/GenBank/DDBJ databases">
        <title>The High-quality genome of the commercially important snow crab, Chionoecetes opilio.</title>
        <authorList>
            <person name="Jeong J.-H."/>
            <person name="Ryu S."/>
        </authorList>
    </citation>
    <scope>NUCLEOTIDE SEQUENCE</scope>
    <source>
        <strain evidence="11">MADBK_172401_WGS</strain>
        <tissue evidence="11">Digestive gland</tissue>
    </source>
</reference>
<protein>
    <recommendedName>
        <fullName evidence="2">histone acetyltransferase</fullName>
        <ecNumber evidence="2">2.3.1.48</ecNumber>
    </recommendedName>
</protein>
<dbReference type="PANTHER" id="PTHR13808:SF1">
    <property type="entry name" value="HISTONE ACETYLTRANSFERASE"/>
    <property type="match status" value="1"/>
</dbReference>
<evidence type="ECO:0000313" key="12">
    <source>
        <dbReference type="Proteomes" id="UP000770661"/>
    </source>
</evidence>
<evidence type="ECO:0000256" key="3">
    <source>
        <dbReference type="ARBA" id="ARBA00022679"/>
    </source>
</evidence>
<dbReference type="PROSITE" id="PS50952">
    <property type="entry name" value="KIX"/>
    <property type="match status" value="1"/>
</dbReference>
<dbReference type="InterPro" id="IPR003101">
    <property type="entry name" value="KIX_dom"/>
</dbReference>
<dbReference type="Proteomes" id="UP000770661">
    <property type="component" value="Unassembled WGS sequence"/>
</dbReference>
<dbReference type="AlphaFoldDB" id="A0A8J4XUH8"/>
<dbReference type="Pfam" id="PF02172">
    <property type="entry name" value="KIX"/>
    <property type="match status" value="1"/>
</dbReference>
<comment type="catalytic activity">
    <reaction evidence="8">
        <text>L-lysyl-[protein] + acetyl-CoA = N(6)-acetyl-L-lysyl-[protein] + CoA + H(+)</text>
        <dbReference type="Rhea" id="RHEA:45948"/>
        <dbReference type="Rhea" id="RHEA-COMP:9752"/>
        <dbReference type="Rhea" id="RHEA-COMP:10731"/>
        <dbReference type="ChEBI" id="CHEBI:15378"/>
        <dbReference type="ChEBI" id="CHEBI:29969"/>
        <dbReference type="ChEBI" id="CHEBI:57287"/>
        <dbReference type="ChEBI" id="CHEBI:57288"/>
        <dbReference type="ChEBI" id="CHEBI:61930"/>
        <dbReference type="EC" id="2.3.1.48"/>
    </reaction>
</comment>
<dbReference type="EC" id="2.3.1.48" evidence="2"/>
<dbReference type="GO" id="GO:0045944">
    <property type="term" value="P:positive regulation of transcription by RNA polymerase II"/>
    <property type="evidence" value="ECO:0007669"/>
    <property type="project" value="TreeGrafter"/>
</dbReference>
<dbReference type="PANTHER" id="PTHR13808">
    <property type="entry name" value="CBP/P300-RELATED"/>
    <property type="match status" value="1"/>
</dbReference>
<feature type="region of interest" description="Disordered" evidence="9">
    <location>
        <begin position="1"/>
        <end position="46"/>
    </location>
</feature>
<keyword evidence="4" id="KW-0156">Chromatin regulator</keyword>
<dbReference type="GO" id="GO:0005634">
    <property type="term" value="C:nucleus"/>
    <property type="evidence" value="ECO:0007669"/>
    <property type="project" value="UniProtKB-SubCell"/>
</dbReference>
<name>A0A8J4XUH8_CHIOP</name>
<evidence type="ECO:0000256" key="4">
    <source>
        <dbReference type="ARBA" id="ARBA00022853"/>
    </source>
</evidence>
<proteinExistence type="predicted"/>
<evidence type="ECO:0000256" key="5">
    <source>
        <dbReference type="ARBA" id="ARBA00023015"/>
    </source>
</evidence>
<keyword evidence="5" id="KW-0805">Transcription regulation</keyword>
<dbReference type="OrthoDB" id="6381963at2759"/>
<sequence length="216" mass="22943">MIRNLRPQLPGGGVPGMPGNAQPGVPGSVANATTGVPGAPGPMPGQIVRAGVPNKGPDGTMMCTVPQGLNSPGMMVRAPNAGSGPVNTLHQQIIGKPPNVGINQNKPVSTMFFQSLPDSWLSLPNQPAQLPGGIGAVTAKPVKGTKEWHQSISNELRNHLVHKLVQAIFPTPDPQAMLDRRMQNLVAYARKVEGDMFEMANSRVSRMKGLYVYEYV</sequence>
<dbReference type="EMBL" id="JACEEZ010022792">
    <property type="protein sequence ID" value="KAG0712004.1"/>
    <property type="molecule type" value="Genomic_DNA"/>
</dbReference>
<keyword evidence="7" id="KW-0539">Nucleus</keyword>
<dbReference type="SUPFAM" id="SSF47040">
    <property type="entry name" value="Kix domain of CBP (creb binding protein)"/>
    <property type="match status" value="1"/>
</dbReference>
<dbReference type="GO" id="GO:0004402">
    <property type="term" value="F:histone acetyltransferase activity"/>
    <property type="evidence" value="ECO:0007669"/>
    <property type="project" value="InterPro"/>
</dbReference>
<dbReference type="InterPro" id="IPR036529">
    <property type="entry name" value="KIX_dom_sf"/>
</dbReference>
<evidence type="ECO:0000256" key="9">
    <source>
        <dbReference type="SAM" id="MobiDB-lite"/>
    </source>
</evidence>
<dbReference type="InterPro" id="IPR013178">
    <property type="entry name" value="Histone_AcTrfase_Rtt109/CBP"/>
</dbReference>
<dbReference type="GO" id="GO:0005667">
    <property type="term" value="C:transcription regulator complex"/>
    <property type="evidence" value="ECO:0007669"/>
    <property type="project" value="TreeGrafter"/>
</dbReference>
<evidence type="ECO:0000256" key="1">
    <source>
        <dbReference type="ARBA" id="ARBA00004123"/>
    </source>
</evidence>
<comment type="subcellular location">
    <subcellularLocation>
        <location evidence="1">Nucleus</location>
    </subcellularLocation>
</comment>